<dbReference type="Proteomes" id="UP000236333">
    <property type="component" value="Unassembled WGS sequence"/>
</dbReference>
<proteinExistence type="predicted"/>
<dbReference type="EMBL" id="PGGS01000076">
    <property type="protein sequence ID" value="PNH09852.1"/>
    <property type="molecule type" value="Genomic_DNA"/>
</dbReference>
<dbReference type="AlphaFoldDB" id="A0A2J8ABE8"/>
<name>A0A2J8ABE8_9CHLO</name>
<evidence type="ECO:0000313" key="4">
    <source>
        <dbReference type="Proteomes" id="UP000236333"/>
    </source>
</evidence>
<evidence type="ECO:0000313" key="2">
    <source>
        <dbReference type="EMBL" id="PNH01412.1"/>
    </source>
</evidence>
<gene>
    <name evidence="3" type="ORF">TSOC_003492</name>
    <name evidence="2" type="ORF">TSOC_012709</name>
</gene>
<feature type="compositionally biased region" description="Low complexity" evidence="1">
    <location>
        <begin position="22"/>
        <end position="36"/>
    </location>
</feature>
<feature type="region of interest" description="Disordered" evidence="1">
    <location>
        <begin position="1"/>
        <end position="42"/>
    </location>
</feature>
<organism evidence="3 4">
    <name type="scientific">Tetrabaena socialis</name>
    <dbReference type="NCBI Taxonomy" id="47790"/>
    <lineage>
        <taxon>Eukaryota</taxon>
        <taxon>Viridiplantae</taxon>
        <taxon>Chlorophyta</taxon>
        <taxon>core chlorophytes</taxon>
        <taxon>Chlorophyceae</taxon>
        <taxon>CS clade</taxon>
        <taxon>Chlamydomonadales</taxon>
        <taxon>Tetrabaenaceae</taxon>
        <taxon>Tetrabaena</taxon>
    </lineage>
</organism>
<sequence>MNPLSLNFGSGKQPKRRRTAAPMQRQQPQQHMPQQHMPRHPEDLFRPAEDLFRFPIPSFLADNVPEQEEDHNFADYDAWHARNAAEAAAPYAPYAAWATRQAEVQLGRLR</sequence>
<accession>A0A2J8ABE8</accession>
<evidence type="ECO:0000313" key="3">
    <source>
        <dbReference type="EMBL" id="PNH09852.1"/>
    </source>
</evidence>
<evidence type="ECO:0000256" key="1">
    <source>
        <dbReference type="SAM" id="MobiDB-lite"/>
    </source>
</evidence>
<keyword evidence="4" id="KW-1185">Reference proteome</keyword>
<reference evidence="3 4" key="1">
    <citation type="journal article" date="2017" name="Mol. Biol. Evol.">
        <title>The 4-celled Tetrabaena socialis nuclear genome reveals the essential components for genetic control of cell number at the origin of multicellularity in the volvocine lineage.</title>
        <authorList>
            <person name="Featherston J."/>
            <person name="Arakaki Y."/>
            <person name="Hanschen E.R."/>
            <person name="Ferris P.J."/>
            <person name="Michod R.E."/>
            <person name="Olson B.J.S.C."/>
            <person name="Nozaki H."/>
            <person name="Durand P.M."/>
        </authorList>
    </citation>
    <scope>NUCLEOTIDE SEQUENCE [LARGE SCALE GENOMIC DNA]</scope>
    <source>
        <strain evidence="3 4">NIES-571</strain>
    </source>
</reference>
<comment type="caution">
    <text evidence="3">The sequence shown here is derived from an EMBL/GenBank/DDBJ whole genome shotgun (WGS) entry which is preliminary data.</text>
</comment>
<dbReference type="EMBL" id="PGGS01000905">
    <property type="protein sequence ID" value="PNH01412.1"/>
    <property type="molecule type" value="Genomic_DNA"/>
</dbReference>
<protein>
    <submittedName>
        <fullName evidence="3">Uncharacterized protein</fullName>
    </submittedName>
</protein>
<feature type="compositionally biased region" description="Polar residues" evidence="1">
    <location>
        <begin position="1"/>
        <end position="10"/>
    </location>
</feature>